<feature type="region of interest" description="Disordered" evidence="2">
    <location>
        <begin position="339"/>
        <end position="360"/>
    </location>
</feature>
<evidence type="ECO:0000256" key="3">
    <source>
        <dbReference type="SAM" id="Phobius"/>
    </source>
</evidence>
<dbReference type="OrthoDB" id="2548929at2759"/>
<feature type="compositionally biased region" description="Low complexity" evidence="2">
    <location>
        <begin position="766"/>
        <end position="777"/>
    </location>
</feature>
<feature type="compositionally biased region" description="Basic and acidic residues" evidence="2">
    <location>
        <begin position="340"/>
        <end position="360"/>
    </location>
</feature>
<evidence type="ECO:0000256" key="1">
    <source>
        <dbReference type="SAM" id="Coils"/>
    </source>
</evidence>
<evidence type="ECO:0000256" key="2">
    <source>
        <dbReference type="SAM" id="MobiDB-lite"/>
    </source>
</evidence>
<accession>A0A9P6JR26</accession>
<organism evidence="4 5">
    <name type="scientific">Crepidotus variabilis</name>
    <dbReference type="NCBI Taxonomy" id="179855"/>
    <lineage>
        <taxon>Eukaryota</taxon>
        <taxon>Fungi</taxon>
        <taxon>Dikarya</taxon>
        <taxon>Basidiomycota</taxon>
        <taxon>Agaricomycotina</taxon>
        <taxon>Agaricomycetes</taxon>
        <taxon>Agaricomycetidae</taxon>
        <taxon>Agaricales</taxon>
        <taxon>Agaricineae</taxon>
        <taxon>Crepidotaceae</taxon>
        <taxon>Crepidotus</taxon>
    </lineage>
</organism>
<name>A0A9P6JR26_9AGAR</name>
<feature type="coiled-coil region" evidence="1">
    <location>
        <begin position="428"/>
        <end position="469"/>
    </location>
</feature>
<keyword evidence="3" id="KW-0472">Membrane</keyword>
<sequence length="836" mass="92826">MSISLGGFHLLPNIIAFLLGKGDLRSIFCLIVFSIVFLILAYLTNPSENSFRAYLTEQSFRHHLSRLDDNADDNISPNRTSSRLSPTAAPTPYYVADKIQSFHFANRASVSLRTPKHVFHSFAVFTVAAMVPLAKNTDGVQREGPSILDSWYIGAFGKWWRGGVFEDWYQDVIARSKDEESWSSGILSMKRLDLLQDYNAPTFSSKNLPTHLARGSPPKLRNRERPTLRNGSIHPRSTTPPPLPKSASLPMHTVRNATRACDSTQVRSQPHAQPCMAGDARRITAPPSRPSSTHFDQSPLIVDVLRQITNAKASVQELRTQLSECQTAASQSRGILQLEVDSHRDRKRQEDASKLELKSRTKNLEDAKRAAEGLKKDADKKIKAAQSLRDIATQRLAFLDTRTHQLHNELIQNREFLASHQSLVSDEEQQIVEALEHKRGELKAAEEQIQSINQRSRELEDKVAARKARLRIIRDKTDGYRVQLNTSIDNQPNFYESNEAWMGGPHPDSHTLTGSPLETNSPWNLTSDGHTARKLSYDNQSPQDYLPRLPDSAYDLHASPVIGDGPFNGHFNSNVVENPGHNHVYFNKEYSTNGAGYSGEGPYHSIAQDAQWIASYKGDSQLGSPISLNTPKTLLQSETNQGDLNTSFGSYSYKTPPVHRPLANMDNTWISNLGSRNSKSLNPDAKEFNIFPSPPSYLGANTITNGTFDALNPSGFISNTSTTSHSLLRAFAPSPAEREALQRALGGSSNTSFERLPSLSDVGSIPTSPTAPHATLAPAPPQPRLQQSPPSARRDFGSMLPGWLQSLPKTRKVNFSPWDDEEPAQDGRKVNNTRKL</sequence>
<comment type="caution">
    <text evidence="4">The sequence shown here is derived from an EMBL/GenBank/DDBJ whole genome shotgun (WGS) entry which is preliminary data.</text>
</comment>
<feature type="transmembrane region" description="Helical" evidence="3">
    <location>
        <begin position="24"/>
        <end position="43"/>
    </location>
</feature>
<keyword evidence="3" id="KW-1133">Transmembrane helix</keyword>
<feature type="region of interest" description="Disordered" evidence="2">
    <location>
        <begin position="744"/>
        <end position="836"/>
    </location>
</feature>
<protein>
    <submittedName>
        <fullName evidence="4">Uncharacterized protein</fullName>
    </submittedName>
</protein>
<dbReference type="AlphaFoldDB" id="A0A9P6JR26"/>
<keyword evidence="1" id="KW-0175">Coiled coil</keyword>
<keyword evidence="3" id="KW-0812">Transmembrane</keyword>
<dbReference type="EMBL" id="MU157847">
    <property type="protein sequence ID" value="KAF9529324.1"/>
    <property type="molecule type" value="Genomic_DNA"/>
</dbReference>
<gene>
    <name evidence="4" type="ORF">CPB83DRAFT_853074</name>
</gene>
<proteinExistence type="predicted"/>
<feature type="region of interest" description="Disordered" evidence="2">
    <location>
        <begin position="506"/>
        <end position="533"/>
    </location>
</feature>
<reference evidence="4" key="1">
    <citation type="submission" date="2020-11" db="EMBL/GenBank/DDBJ databases">
        <authorList>
            <consortium name="DOE Joint Genome Institute"/>
            <person name="Ahrendt S."/>
            <person name="Riley R."/>
            <person name="Andreopoulos W."/>
            <person name="Labutti K."/>
            <person name="Pangilinan J."/>
            <person name="Ruiz-Duenas F.J."/>
            <person name="Barrasa J.M."/>
            <person name="Sanchez-Garcia M."/>
            <person name="Camarero S."/>
            <person name="Miyauchi S."/>
            <person name="Serrano A."/>
            <person name="Linde D."/>
            <person name="Babiker R."/>
            <person name="Drula E."/>
            <person name="Ayuso-Fernandez I."/>
            <person name="Pacheco R."/>
            <person name="Padilla G."/>
            <person name="Ferreira P."/>
            <person name="Barriuso J."/>
            <person name="Kellner H."/>
            <person name="Castanera R."/>
            <person name="Alfaro M."/>
            <person name="Ramirez L."/>
            <person name="Pisabarro A.G."/>
            <person name="Kuo A."/>
            <person name="Tritt A."/>
            <person name="Lipzen A."/>
            <person name="He G."/>
            <person name="Yan M."/>
            <person name="Ng V."/>
            <person name="Cullen D."/>
            <person name="Martin F."/>
            <person name="Rosso M.-N."/>
            <person name="Henrissat B."/>
            <person name="Hibbett D."/>
            <person name="Martinez A.T."/>
            <person name="Grigoriev I.V."/>
        </authorList>
    </citation>
    <scope>NUCLEOTIDE SEQUENCE</scope>
    <source>
        <strain evidence="4">CBS 506.95</strain>
    </source>
</reference>
<evidence type="ECO:0000313" key="5">
    <source>
        <dbReference type="Proteomes" id="UP000807306"/>
    </source>
</evidence>
<dbReference type="Proteomes" id="UP000807306">
    <property type="component" value="Unassembled WGS sequence"/>
</dbReference>
<feature type="coiled-coil region" evidence="1">
    <location>
        <begin position="301"/>
        <end position="328"/>
    </location>
</feature>
<feature type="region of interest" description="Disordered" evidence="2">
    <location>
        <begin position="206"/>
        <end position="248"/>
    </location>
</feature>
<evidence type="ECO:0000313" key="4">
    <source>
        <dbReference type="EMBL" id="KAF9529324.1"/>
    </source>
</evidence>
<keyword evidence="5" id="KW-1185">Reference proteome</keyword>
<feature type="compositionally biased region" description="Polar residues" evidence="2">
    <location>
        <begin position="510"/>
        <end position="529"/>
    </location>
</feature>